<name>A0A7J6R473_PEROL</name>
<protein>
    <submittedName>
        <fullName evidence="3">Uncharacterized protein</fullName>
    </submittedName>
</protein>
<feature type="non-terminal residue" evidence="3">
    <location>
        <position position="1"/>
    </location>
</feature>
<dbReference type="EMBL" id="JABANO010040558">
    <property type="protein sequence ID" value="KAF4683962.1"/>
    <property type="molecule type" value="Genomic_DNA"/>
</dbReference>
<organism evidence="3 5">
    <name type="scientific">Perkinsus olseni</name>
    <name type="common">Perkinsus atlanticus</name>
    <dbReference type="NCBI Taxonomy" id="32597"/>
    <lineage>
        <taxon>Eukaryota</taxon>
        <taxon>Sar</taxon>
        <taxon>Alveolata</taxon>
        <taxon>Perkinsozoa</taxon>
        <taxon>Perkinsea</taxon>
        <taxon>Perkinsida</taxon>
        <taxon>Perkinsidae</taxon>
        <taxon>Perkinsus</taxon>
    </lineage>
</organism>
<evidence type="ECO:0000313" key="3">
    <source>
        <dbReference type="EMBL" id="KAF4715407.1"/>
    </source>
</evidence>
<feature type="region of interest" description="Disordered" evidence="1">
    <location>
        <begin position="77"/>
        <end position="142"/>
    </location>
</feature>
<evidence type="ECO:0000256" key="1">
    <source>
        <dbReference type="SAM" id="MobiDB-lite"/>
    </source>
</evidence>
<sequence length="142" mass="15747">VCIDSMQRTVSAGNPSSNRGLHGKQGARRYIKPSWTRTSRSCRRPQRTPLGEKIAFDEDGFPCLYRPRLTRMGKLARSRYSPPSYGPSPDGGRWKGSADFMSTMSSTTGGSLQWRTITSTRGTEGYSSTPSSSGDEISWNDW</sequence>
<feature type="compositionally biased region" description="Polar residues" evidence="1">
    <location>
        <begin position="113"/>
        <end position="142"/>
    </location>
</feature>
<evidence type="ECO:0000313" key="2">
    <source>
        <dbReference type="EMBL" id="KAF4683962.1"/>
    </source>
</evidence>
<comment type="caution">
    <text evidence="3">The sequence shown here is derived from an EMBL/GenBank/DDBJ whole genome shotgun (WGS) entry which is preliminary data.</text>
</comment>
<feature type="region of interest" description="Disordered" evidence="1">
    <location>
        <begin position="1"/>
        <end position="25"/>
    </location>
</feature>
<reference evidence="4 5" key="1">
    <citation type="submission" date="2020-04" db="EMBL/GenBank/DDBJ databases">
        <title>Perkinsus olseni comparative genomics.</title>
        <authorList>
            <person name="Bogema D.R."/>
        </authorList>
    </citation>
    <scope>NUCLEOTIDE SEQUENCE [LARGE SCALE GENOMIC DNA]</scope>
    <source>
        <strain evidence="3">ATCC PRA-205</strain>
        <strain evidence="2 4">ATCC PRA-207</strain>
    </source>
</reference>
<accession>A0A7J6R473</accession>
<evidence type="ECO:0000313" key="5">
    <source>
        <dbReference type="Proteomes" id="UP000574390"/>
    </source>
</evidence>
<feature type="non-terminal residue" evidence="3">
    <location>
        <position position="142"/>
    </location>
</feature>
<feature type="compositionally biased region" description="Low complexity" evidence="1">
    <location>
        <begin position="101"/>
        <end position="111"/>
    </location>
</feature>
<keyword evidence="4" id="KW-1185">Reference proteome</keyword>
<dbReference type="AlphaFoldDB" id="A0A7J6R473"/>
<dbReference type="EMBL" id="JABANM010024918">
    <property type="protein sequence ID" value="KAF4715407.1"/>
    <property type="molecule type" value="Genomic_DNA"/>
</dbReference>
<evidence type="ECO:0000313" key="4">
    <source>
        <dbReference type="Proteomes" id="UP000553632"/>
    </source>
</evidence>
<dbReference type="Proteomes" id="UP000553632">
    <property type="component" value="Unassembled WGS sequence"/>
</dbReference>
<feature type="compositionally biased region" description="Polar residues" evidence="1">
    <location>
        <begin position="1"/>
        <end position="19"/>
    </location>
</feature>
<dbReference type="Proteomes" id="UP000574390">
    <property type="component" value="Unassembled WGS sequence"/>
</dbReference>
<gene>
    <name evidence="3" type="ORF">FOZ62_017994</name>
    <name evidence="2" type="ORF">FOZ63_019778</name>
</gene>
<feature type="compositionally biased region" description="Low complexity" evidence="1">
    <location>
        <begin position="78"/>
        <end position="91"/>
    </location>
</feature>
<proteinExistence type="predicted"/>